<proteinExistence type="predicted"/>
<dbReference type="SUPFAM" id="SSF57850">
    <property type="entry name" value="RING/U-box"/>
    <property type="match status" value="1"/>
</dbReference>
<keyword evidence="3" id="KW-1185">Reference proteome</keyword>
<dbReference type="EMBL" id="CAJNIZ010005003">
    <property type="protein sequence ID" value="CAE7237954.1"/>
    <property type="molecule type" value="Genomic_DNA"/>
</dbReference>
<feature type="transmembrane region" description="Helical" evidence="1">
    <location>
        <begin position="139"/>
        <end position="161"/>
    </location>
</feature>
<sequence>MTDPLLDAFRNQLRHSDLAATRLKTEVNFLKRQIELTCSSPDEERMELKDKLEFINGVIEMYKKTEQLYKMKELAIYQEFETLDECPRREEMGKTFTKMTVHLTMMEVQMYKVLGVENSWFSMKIHEIKRWVTENLEDAAAGVGILSGALAGLFWIGYALIAEPIYYLGLVKGMAALLTAAAGGVAVGVVVGSFAVLILYFTWTESCFTPVTDKALTHIQQVKSMAAVLETVPNDAFCQKLDEMVALSDKVVGELPDQPDRLCCICLEEGSGVIAPVRTPGCQGHHYMCRDHWGDYCSSRAGRNMLCPVCRT</sequence>
<name>A0A812L0K9_SYMPI</name>
<evidence type="ECO:0000313" key="2">
    <source>
        <dbReference type="EMBL" id="CAE7237954.1"/>
    </source>
</evidence>
<evidence type="ECO:0000256" key="1">
    <source>
        <dbReference type="SAM" id="Phobius"/>
    </source>
</evidence>
<feature type="transmembrane region" description="Helical" evidence="1">
    <location>
        <begin position="173"/>
        <end position="203"/>
    </location>
</feature>
<dbReference type="Proteomes" id="UP000649617">
    <property type="component" value="Unassembled WGS sequence"/>
</dbReference>
<protein>
    <recommendedName>
        <fullName evidence="4">RING-type domain-containing protein</fullName>
    </recommendedName>
</protein>
<comment type="caution">
    <text evidence="2">The sequence shown here is derived from an EMBL/GenBank/DDBJ whole genome shotgun (WGS) entry which is preliminary data.</text>
</comment>
<dbReference type="AlphaFoldDB" id="A0A812L0K9"/>
<keyword evidence="1" id="KW-1133">Transmembrane helix</keyword>
<evidence type="ECO:0000313" key="3">
    <source>
        <dbReference type="Proteomes" id="UP000649617"/>
    </source>
</evidence>
<organism evidence="2 3">
    <name type="scientific">Symbiodinium pilosum</name>
    <name type="common">Dinoflagellate</name>
    <dbReference type="NCBI Taxonomy" id="2952"/>
    <lineage>
        <taxon>Eukaryota</taxon>
        <taxon>Sar</taxon>
        <taxon>Alveolata</taxon>
        <taxon>Dinophyceae</taxon>
        <taxon>Suessiales</taxon>
        <taxon>Symbiodiniaceae</taxon>
        <taxon>Symbiodinium</taxon>
    </lineage>
</organism>
<reference evidence="2" key="1">
    <citation type="submission" date="2021-02" db="EMBL/GenBank/DDBJ databases">
        <authorList>
            <person name="Dougan E. K."/>
            <person name="Rhodes N."/>
            <person name="Thang M."/>
            <person name="Chan C."/>
        </authorList>
    </citation>
    <scope>NUCLEOTIDE SEQUENCE</scope>
</reference>
<dbReference type="OrthoDB" id="418947at2759"/>
<keyword evidence="1" id="KW-0472">Membrane</keyword>
<evidence type="ECO:0008006" key="4">
    <source>
        <dbReference type="Google" id="ProtNLM"/>
    </source>
</evidence>
<accession>A0A812L0K9</accession>
<keyword evidence="1" id="KW-0812">Transmembrane</keyword>
<gene>
    <name evidence="2" type="ORF">SPIL2461_LOCUS3949</name>
</gene>